<keyword evidence="3" id="KW-1185">Reference proteome</keyword>
<evidence type="ECO:0000256" key="1">
    <source>
        <dbReference type="SAM" id="MobiDB-lite"/>
    </source>
</evidence>
<sequence length="242" mass="27408">MICVGERIAVEYLLAQSDRGDLLGPKQDSELGVVLPEMQAKVLEEESPDVTISEVTDILIDSPLKVPQYDDQLEMSPPNTHFLQEGSSSTSSQAQGKFRFTTGKRSGGRRWKAVIQQIDACPLTPVFNQKVWTIDIFGKKFPCKCGYHKSNVVNFVGKRSRVQLGCLTILKKVMIHYAKHQHLHHTNYYHSNCNNINHNMGNLQRHTNNHHFSHSSALDQCNTPSQFLWLLPLMLSTLGLQR</sequence>
<dbReference type="EMBL" id="JAHRIO010033172">
    <property type="protein sequence ID" value="MEQ2169531.1"/>
    <property type="molecule type" value="Genomic_DNA"/>
</dbReference>
<proteinExistence type="predicted"/>
<comment type="caution">
    <text evidence="2">The sequence shown here is derived from an EMBL/GenBank/DDBJ whole genome shotgun (WGS) entry which is preliminary data.</text>
</comment>
<organism evidence="2 3">
    <name type="scientific">Goodea atripinnis</name>
    <dbReference type="NCBI Taxonomy" id="208336"/>
    <lineage>
        <taxon>Eukaryota</taxon>
        <taxon>Metazoa</taxon>
        <taxon>Chordata</taxon>
        <taxon>Craniata</taxon>
        <taxon>Vertebrata</taxon>
        <taxon>Euteleostomi</taxon>
        <taxon>Actinopterygii</taxon>
        <taxon>Neopterygii</taxon>
        <taxon>Teleostei</taxon>
        <taxon>Neoteleostei</taxon>
        <taxon>Acanthomorphata</taxon>
        <taxon>Ovalentaria</taxon>
        <taxon>Atherinomorphae</taxon>
        <taxon>Cyprinodontiformes</taxon>
        <taxon>Goodeidae</taxon>
        <taxon>Goodea</taxon>
    </lineage>
</organism>
<feature type="compositionally biased region" description="Polar residues" evidence="1">
    <location>
        <begin position="77"/>
        <end position="95"/>
    </location>
</feature>
<evidence type="ECO:0000313" key="2">
    <source>
        <dbReference type="EMBL" id="MEQ2169531.1"/>
    </source>
</evidence>
<evidence type="ECO:0000313" key="3">
    <source>
        <dbReference type="Proteomes" id="UP001476798"/>
    </source>
</evidence>
<reference evidence="2 3" key="1">
    <citation type="submission" date="2021-06" db="EMBL/GenBank/DDBJ databases">
        <authorList>
            <person name="Palmer J.M."/>
        </authorList>
    </citation>
    <scope>NUCLEOTIDE SEQUENCE [LARGE SCALE GENOMIC DNA]</scope>
    <source>
        <strain evidence="2 3">GA_2019</strain>
        <tissue evidence="2">Muscle</tissue>
    </source>
</reference>
<gene>
    <name evidence="2" type="ORF">GOODEAATRI_026145</name>
</gene>
<accession>A0ABV0NDP3</accession>
<name>A0ABV0NDP3_9TELE</name>
<protein>
    <submittedName>
        <fullName evidence="2">Uncharacterized protein</fullName>
    </submittedName>
</protein>
<feature type="region of interest" description="Disordered" evidence="1">
    <location>
        <begin position="76"/>
        <end position="95"/>
    </location>
</feature>
<dbReference type="Proteomes" id="UP001476798">
    <property type="component" value="Unassembled WGS sequence"/>
</dbReference>